<keyword evidence="5" id="KW-0963">Cytoplasm</keyword>
<dbReference type="SUPFAM" id="SSF53335">
    <property type="entry name" value="S-adenosyl-L-methionine-dependent methyltransferases"/>
    <property type="match status" value="1"/>
</dbReference>
<dbReference type="PANTHER" id="PTHR11579:SF0">
    <property type="entry name" value="PROTEIN-L-ISOASPARTATE(D-ASPARTATE) O-METHYLTRANSFERASE"/>
    <property type="match status" value="1"/>
</dbReference>
<keyword evidence="8" id="KW-0949">S-adenosyl-L-methionine</keyword>
<evidence type="ECO:0000256" key="11">
    <source>
        <dbReference type="ARBA" id="ARBA00031350"/>
    </source>
</evidence>
<evidence type="ECO:0000256" key="5">
    <source>
        <dbReference type="ARBA" id="ARBA00022490"/>
    </source>
</evidence>
<dbReference type="GO" id="GO:0032259">
    <property type="term" value="P:methylation"/>
    <property type="evidence" value="ECO:0007669"/>
    <property type="project" value="UniProtKB-KW"/>
</dbReference>
<dbReference type="CDD" id="cd02440">
    <property type="entry name" value="AdoMet_MTases"/>
    <property type="match status" value="1"/>
</dbReference>
<dbReference type="GO" id="GO:0005737">
    <property type="term" value="C:cytoplasm"/>
    <property type="evidence" value="ECO:0007669"/>
    <property type="project" value="UniProtKB-SubCell"/>
</dbReference>
<gene>
    <name evidence="12" type="ORF">CLV63_113185</name>
</gene>
<dbReference type="GO" id="GO:0004719">
    <property type="term" value="F:protein-L-isoaspartate (D-aspartate) O-methyltransferase activity"/>
    <property type="evidence" value="ECO:0007669"/>
    <property type="project" value="UniProtKB-EC"/>
</dbReference>
<evidence type="ECO:0000256" key="10">
    <source>
        <dbReference type="ARBA" id="ARBA00031323"/>
    </source>
</evidence>
<evidence type="ECO:0000313" key="13">
    <source>
        <dbReference type="Proteomes" id="UP000240542"/>
    </source>
</evidence>
<comment type="caution">
    <text evidence="12">The sequence shown here is derived from an EMBL/GenBank/DDBJ whole genome shotgun (WGS) entry which is preliminary data.</text>
</comment>
<evidence type="ECO:0000256" key="2">
    <source>
        <dbReference type="ARBA" id="ARBA00005369"/>
    </source>
</evidence>
<dbReference type="Proteomes" id="UP000240542">
    <property type="component" value="Unassembled WGS sequence"/>
</dbReference>
<keyword evidence="7 12" id="KW-0808">Transferase</keyword>
<reference evidence="12 13" key="1">
    <citation type="submission" date="2018-03" db="EMBL/GenBank/DDBJ databases">
        <title>Genomic Encyclopedia of Archaeal and Bacterial Type Strains, Phase II (KMG-II): from individual species to whole genera.</title>
        <authorList>
            <person name="Goeker M."/>
        </authorList>
    </citation>
    <scope>NUCLEOTIDE SEQUENCE [LARGE SCALE GENOMIC DNA]</scope>
    <source>
        <strain evidence="12 13">DSM 45312</strain>
    </source>
</reference>
<sequence>MSKHPGARIARELTARGAVQDPAWHRALLAVPREAFVPDTVWAPSKDQPGHEQPYTRDTPEYQRWIHQDVALVTQVDDGTPAGPGGLGLVPTSSISQPSLVVAMLEALDAADGDRVLEIGTGTGYNTALLCERFGDANVVSIEVDAAVAEQARQNLHALDYKPTLITGDGATPADEGTFDRVLSTVAARRTVPPAWLRQVRPGGTVVTPWGPGFTSACLVRLTVGADGSACGRLLGDAAFMWLRDQRRPVAPWHTFVTEDDPAAVDGETGVNPRVVSDRHPGWGVVLGHLVPDLAYASFDADPDDPTAAGEATVYVYDRAGSWALGEYTPAGGPYETRRCGPRDLWAEIAEARGVWEAAGRPGRDRLGLRINSIGRRALWVDEPVTGDLWMSPKLVCGDFSW</sequence>
<evidence type="ECO:0000313" key="12">
    <source>
        <dbReference type="EMBL" id="PSK96022.1"/>
    </source>
</evidence>
<keyword evidence="6 12" id="KW-0489">Methyltransferase</keyword>
<protein>
    <recommendedName>
        <fullName evidence="4">Protein-L-isoaspartate O-methyltransferase</fullName>
        <ecNumber evidence="3">2.1.1.77</ecNumber>
    </recommendedName>
    <alternativeName>
        <fullName evidence="11">L-isoaspartyl protein carboxyl methyltransferase</fullName>
    </alternativeName>
    <alternativeName>
        <fullName evidence="9">Protein L-isoaspartyl methyltransferase</fullName>
    </alternativeName>
    <alternativeName>
        <fullName evidence="10">Protein-beta-aspartate methyltransferase</fullName>
    </alternativeName>
</protein>
<dbReference type="AlphaFoldDB" id="A0A2P8DFM8"/>
<dbReference type="PANTHER" id="PTHR11579">
    <property type="entry name" value="PROTEIN-L-ISOASPARTATE O-METHYLTRANSFERASE"/>
    <property type="match status" value="1"/>
</dbReference>
<proteinExistence type="inferred from homology"/>
<dbReference type="Gene3D" id="3.40.50.150">
    <property type="entry name" value="Vaccinia Virus protein VP39"/>
    <property type="match status" value="1"/>
</dbReference>
<accession>A0A2P8DFM8</accession>
<evidence type="ECO:0000256" key="7">
    <source>
        <dbReference type="ARBA" id="ARBA00022679"/>
    </source>
</evidence>
<name>A0A2P8DFM8_9ACTN</name>
<dbReference type="RefSeq" id="WP_106584461.1">
    <property type="nucleotide sequence ID" value="NZ_PYGA01000013.1"/>
</dbReference>
<dbReference type="Pfam" id="PF01135">
    <property type="entry name" value="PCMT"/>
    <property type="match status" value="1"/>
</dbReference>
<dbReference type="EC" id="2.1.1.77" evidence="3"/>
<evidence type="ECO:0000256" key="6">
    <source>
        <dbReference type="ARBA" id="ARBA00022603"/>
    </source>
</evidence>
<keyword evidence="13" id="KW-1185">Reference proteome</keyword>
<comment type="similarity">
    <text evidence="2">Belongs to the methyltransferase superfamily. L-isoaspartyl/D-aspartyl protein methyltransferase family.</text>
</comment>
<evidence type="ECO:0000256" key="1">
    <source>
        <dbReference type="ARBA" id="ARBA00004496"/>
    </source>
</evidence>
<organism evidence="12 13">
    <name type="scientific">Murinocardiopsis flavida</name>
    <dbReference type="NCBI Taxonomy" id="645275"/>
    <lineage>
        <taxon>Bacteria</taxon>
        <taxon>Bacillati</taxon>
        <taxon>Actinomycetota</taxon>
        <taxon>Actinomycetes</taxon>
        <taxon>Streptosporangiales</taxon>
        <taxon>Nocardiopsidaceae</taxon>
        <taxon>Murinocardiopsis</taxon>
    </lineage>
</organism>
<dbReference type="InterPro" id="IPR029063">
    <property type="entry name" value="SAM-dependent_MTases_sf"/>
</dbReference>
<dbReference type="InterPro" id="IPR000682">
    <property type="entry name" value="PCMT"/>
</dbReference>
<comment type="subcellular location">
    <subcellularLocation>
        <location evidence="1">Cytoplasm</location>
    </subcellularLocation>
</comment>
<dbReference type="EMBL" id="PYGA01000013">
    <property type="protein sequence ID" value="PSK96022.1"/>
    <property type="molecule type" value="Genomic_DNA"/>
</dbReference>
<dbReference type="OrthoDB" id="4035289at2"/>
<evidence type="ECO:0000256" key="3">
    <source>
        <dbReference type="ARBA" id="ARBA00011890"/>
    </source>
</evidence>
<evidence type="ECO:0000256" key="9">
    <source>
        <dbReference type="ARBA" id="ARBA00030757"/>
    </source>
</evidence>
<evidence type="ECO:0000256" key="8">
    <source>
        <dbReference type="ARBA" id="ARBA00022691"/>
    </source>
</evidence>
<evidence type="ECO:0000256" key="4">
    <source>
        <dbReference type="ARBA" id="ARBA00013346"/>
    </source>
</evidence>